<feature type="region of interest" description="Disordered" evidence="1">
    <location>
        <begin position="81"/>
        <end position="100"/>
    </location>
</feature>
<name>G9KH38_MUSPF</name>
<evidence type="ECO:0000256" key="2">
    <source>
        <dbReference type="SAM" id="SignalP"/>
    </source>
</evidence>
<protein>
    <submittedName>
        <fullName evidence="3">Phospholipase D family, member 4</fullName>
    </submittedName>
</protein>
<evidence type="ECO:0000313" key="3">
    <source>
        <dbReference type="EMBL" id="AES04213.1"/>
    </source>
</evidence>
<feature type="region of interest" description="Disordered" evidence="1">
    <location>
        <begin position="209"/>
        <end position="273"/>
    </location>
</feature>
<feature type="chain" id="PRO_5003522975" evidence="2">
    <location>
        <begin position="26"/>
        <end position="273"/>
    </location>
</feature>
<dbReference type="EMBL" id="JP015615">
    <property type="protein sequence ID" value="AES04213.1"/>
    <property type="molecule type" value="mRNA"/>
</dbReference>
<feature type="compositionally biased region" description="Pro residues" evidence="1">
    <location>
        <begin position="81"/>
        <end position="91"/>
    </location>
</feature>
<accession>G9KH38</accession>
<feature type="signal peptide" evidence="2">
    <location>
        <begin position="1"/>
        <end position="25"/>
    </location>
</feature>
<feature type="non-terminal residue" evidence="3">
    <location>
        <position position="1"/>
    </location>
</feature>
<sequence length="273" mass="27189">PGGAGSAGRAGAWCWGSCLLPVASAPPAHQWPAAPGGRAHLVPRPRLPPALGAPEWGGCATAEGRLPACPCGEHPPGPPCPGRQPVGPAPGPGLAAAAGRRPAQHSRGLLLLVPHRGRHWGQRLVFPDGGGPSAEAGAAAGQEYFPGCGDQQPVTGQELHGPAGPGGARCPGAVRALEEAHRGRFALQILGRGRTACLPGQCQHGLAGPDAGHGLAGPDAGEGAGRRHLQLQPPGPRPGEDLPDLLGPGGTEGCPPQSLASELLVPHQPLPAS</sequence>
<organism evidence="3">
    <name type="scientific">Mustela putorius furo</name>
    <name type="common">European domestic ferret</name>
    <name type="synonym">Mustela furo</name>
    <dbReference type="NCBI Taxonomy" id="9669"/>
    <lineage>
        <taxon>Eukaryota</taxon>
        <taxon>Metazoa</taxon>
        <taxon>Chordata</taxon>
        <taxon>Craniata</taxon>
        <taxon>Vertebrata</taxon>
        <taxon>Euteleostomi</taxon>
        <taxon>Mammalia</taxon>
        <taxon>Eutheria</taxon>
        <taxon>Laurasiatheria</taxon>
        <taxon>Carnivora</taxon>
        <taxon>Caniformia</taxon>
        <taxon>Musteloidea</taxon>
        <taxon>Mustelidae</taxon>
        <taxon>Mustelinae</taxon>
        <taxon>Mustela</taxon>
    </lineage>
</organism>
<feature type="non-terminal residue" evidence="3">
    <location>
        <position position="273"/>
    </location>
</feature>
<evidence type="ECO:0000256" key="1">
    <source>
        <dbReference type="SAM" id="MobiDB-lite"/>
    </source>
</evidence>
<dbReference type="AlphaFoldDB" id="G9KH38"/>
<reference evidence="3" key="1">
    <citation type="journal article" date="2013" name="J. Virol.">
        <title>Sequencing, annotation, and characterization of the influenza ferret infectome.</title>
        <authorList>
            <person name="Leon A.J."/>
            <person name="Banner D."/>
            <person name="Xu L."/>
            <person name="Ran L."/>
            <person name="Peng Z."/>
            <person name="Yi K."/>
            <person name="Chen C."/>
            <person name="Xu F."/>
            <person name="Huang J."/>
            <person name="Zhao Z."/>
            <person name="Lin Z."/>
            <person name="Huang S.H."/>
            <person name="Fang Y."/>
            <person name="Kelvin A.A."/>
            <person name="Ross T.M."/>
            <person name="Farooqui A."/>
            <person name="Kelvin D.J."/>
        </authorList>
    </citation>
    <scope>NUCLEOTIDE SEQUENCE</scope>
    <source>
        <tissue evidence="3">Lungs</tissue>
    </source>
</reference>
<proteinExistence type="evidence at transcript level"/>
<keyword evidence="2" id="KW-0732">Signal</keyword>